<keyword evidence="1" id="KW-0732">Signal</keyword>
<accession>A0A319EW95</accession>
<sequence>MRFRSKLTLATLLIGSRAADIDTQFWVEKGAGAVTRSGQSGNLGGSCYPYTDVLNDLYLEAMDMTEVALEALGNYASNPTVRATLETYMGIKPDGTGVSAAHTSQSITSKVQAYQKVVNFGTSEYDSERLPAFFCDDGWRWNTTMECVDGKQTGRTIHKASGGRSSWMFYAPRLKMWAGMHEGCKNPDTLAYTLVLPWSITICPGAWTWWRRKDSLKPWRDGTRTMTQGKPFHNAYSLPGTVLHELIHLTSKQNIMDKKVIVDNKERPAYFPIAVAELAKTSVEDAVRNADSYAWFAAAMYLPAFDWSRKIAGVYAGSPISTRSIGNASLYLAEGNGLKRRTYFMIPTFPDFEDEEDAMIDYSR</sequence>
<name>A0A319EW95_ASPSB</name>
<evidence type="ECO:0000313" key="2">
    <source>
        <dbReference type="EMBL" id="PYI12288.1"/>
    </source>
</evidence>
<organism evidence="2 3">
    <name type="scientific">Aspergillus sclerotiicarbonarius (strain CBS 121057 / IBT 28362)</name>
    <dbReference type="NCBI Taxonomy" id="1448318"/>
    <lineage>
        <taxon>Eukaryota</taxon>
        <taxon>Fungi</taxon>
        <taxon>Dikarya</taxon>
        <taxon>Ascomycota</taxon>
        <taxon>Pezizomycotina</taxon>
        <taxon>Eurotiomycetes</taxon>
        <taxon>Eurotiomycetidae</taxon>
        <taxon>Eurotiales</taxon>
        <taxon>Aspergillaceae</taxon>
        <taxon>Aspergillus</taxon>
        <taxon>Aspergillus subgen. Circumdati</taxon>
    </lineage>
</organism>
<feature type="chain" id="PRO_5016318907" evidence="1">
    <location>
        <begin position="19"/>
        <end position="364"/>
    </location>
</feature>
<feature type="signal peptide" evidence="1">
    <location>
        <begin position="1"/>
        <end position="18"/>
    </location>
</feature>
<gene>
    <name evidence="2" type="ORF">BO78DRAFT_424757</name>
</gene>
<dbReference type="Proteomes" id="UP000248423">
    <property type="component" value="Unassembled WGS sequence"/>
</dbReference>
<reference evidence="2 3" key="1">
    <citation type="submission" date="2018-02" db="EMBL/GenBank/DDBJ databases">
        <title>The genomes of Aspergillus section Nigri reveals drivers in fungal speciation.</title>
        <authorList>
            <consortium name="DOE Joint Genome Institute"/>
            <person name="Vesth T.C."/>
            <person name="Nybo J."/>
            <person name="Theobald S."/>
            <person name="Brandl J."/>
            <person name="Frisvad J.C."/>
            <person name="Nielsen K.F."/>
            <person name="Lyhne E.K."/>
            <person name="Kogle M.E."/>
            <person name="Kuo A."/>
            <person name="Riley R."/>
            <person name="Clum A."/>
            <person name="Nolan M."/>
            <person name="Lipzen A."/>
            <person name="Salamov A."/>
            <person name="Henrissat B."/>
            <person name="Wiebenga A."/>
            <person name="De vries R.P."/>
            <person name="Grigoriev I.V."/>
            <person name="Mortensen U.H."/>
            <person name="Andersen M.R."/>
            <person name="Baker S.E."/>
        </authorList>
    </citation>
    <scope>NUCLEOTIDE SEQUENCE [LARGE SCALE GENOMIC DNA]</scope>
    <source>
        <strain evidence="2 3">CBS 121057</strain>
    </source>
</reference>
<proteinExistence type="predicted"/>
<evidence type="ECO:0000313" key="3">
    <source>
        <dbReference type="Proteomes" id="UP000248423"/>
    </source>
</evidence>
<dbReference type="AlphaFoldDB" id="A0A319EW95"/>
<dbReference type="GO" id="GO:0008237">
    <property type="term" value="F:metallopeptidase activity"/>
    <property type="evidence" value="ECO:0007669"/>
    <property type="project" value="InterPro"/>
</dbReference>
<evidence type="ECO:0000256" key="1">
    <source>
        <dbReference type="SAM" id="SignalP"/>
    </source>
</evidence>
<keyword evidence="3" id="KW-1185">Reference proteome</keyword>
<dbReference type="SUPFAM" id="SSF55486">
    <property type="entry name" value="Metalloproteases ('zincins'), catalytic domain"/>
    <property type="match status" value="1"/>
</dbReference>
<dbReference type="InterPro" id="IPR024079">
    <property type="entry name" value="MetalloPept_cat_dom_sf"/>
</dbReference>
<dbReference type="OrthoDB" id="5198706at2759"/>
<dbReference type="EMBL" id="KZ826315">
    <property type="protein sequence ID" value="PYI12288.1"/>
    <property type="molecule type" value="Genomic_DNA"/>
</dbReference>
<protein>
    <submittedName>
        <fullName evidence="2">Uncharacterized protein</fullName>
    </submittedName>
</protein>
<dbReference type="STRING" id="1448318.A0A319EW95"/>
<dbReference type="VEuPathDB" id="FungiDB:BO78DRAFT_424757"/>
<dbReference type="Gene3D" id="3.40.390.10">
    <property type="entry name" value="Collagenase (Catalytic Domain)"/>
    <property type="match status" value="1"/>
</dbReference>